<keyword evidence="1 6" id="KW-0645">Protease</keyword>
<reference evidence="8" key="1">
    <citation type="submission" date="2021-02" db="EMBL/GenBank/DDBJ databases">
        <authorList>
            <person name="Dougan E. K."/>
            <person name="Rhodes N."/>
            <person name="Thang M."/>
            <person name="Chan C."/>
        </authorList>
    </citation>
    <scope>NUCLEOTIDE SEQUENCE</scope>
</reference>
<dbReference type="AlphaFoldDB" id="A0A812NJM0"/>
<dbReference type="InterPro" id="IPR042088">
    <property type="entry name" value="OligoPept_F_C"/>
</dbReference>
<organism evidence="8 9">
    <name type="scientific">Symbiodinium pilosum</name>
    <name type="common">Dinoflagellate</name>
    <dbReference type="NCBI Taxonomy" id="2952"/>
    <lineage>
        <taxon>Eukaryota</taxon>
        <taxon>Sar</taxon>
        <taxon>Alveolata</taxon>
        <taxon>Dinophyceae</taxon>
        <taxon>Suessiales</taxon>
        <taxon>Symbiodiniaceae</taxon>
        <taxon>Symbiodinium</taxon>
    </lineage>
</organism>
<dbReference type="InterPro" id="IPR001567">
    <property type="entry name" value="Pept_M3A_M3B_dom"/>
</dbReference>
<dbReference type="Gene3D" id="1.20.144.10">
    <property type="entry name" value="Phosphatidic acid phosphatase type 2/haloperoxidase"/>
    <property type="match status" value="1"/>
</dbReference>
<evidence type="ECO:0000259" key="7">
    <source>
        <dbReference type="SMART" id="SM00014"/>
    </source>
</evidence>
<dbReference type="SMART" id="SM00014">
    <property type="entry name" value="acidPPc"/>
    <property type="match status" value="1"/>
</dbReference>
<evidence type="ECO:0000256" key="4">
    <source>
        <dbReference type="ARBA" id="ARBA00022833"/>
    </source>
</evidence>
<evidence type="ECO:0000313" key="8">
    <source>
        <dbReference type="EMBL" id="CAE7314148.1"/>
    </source>
</evidence>
<dbReference type="CDD" id="cd03394">
    <property type="entry name" value="PAP2_like_5"/>
    <property type="match status" value="1"/>
</dbReference>
<keyword evidence="4 6" id="KW-0862">Zinc</keyword>
<dbReference type="GO" id="GO:0004222">
    <property type="term" value="F:metalloendopeptidase activity"/>
    <property type="evidence" value="ECO:0007669"/>
    <property type="project" value="InterPro"/>
</dbReference>
<dbReference type="SUPFAM" id="SSF48317">
    <property type="entry name" value="Acid phosphatase/Vanadium-dependent haloperoxidase"/>
    <property type="match status" value="1"/>
</dbReference>
<dbReference type="GO" id="GO:0046872">
    <property type="term" value="F:metal ion binding"/>
    <property type="evidence" value="ECO:0007669"/>
    <property type="project" value="UniProtKB-UniRule"/>
</dbReference>
<accession>A0A812NJM0</accession>
<keyword evidence="2 6" id="KW-0479">Metal-binding</keyword>
<evidence type="ECO:0000256" key="1">
    <source>
        <dbReference type="ARBA" id="ARBA00022670"/>
    </source>
</evidence>
<dbReference type="EMBL" id="CAJNIZ010011113">
    <property type="protein sequence ID" value="CAE7314148.1"/>
    <property type="molecule type" value="Genomic_DNA"/>
</dbReference>
<dbReference type="InterPro" id="IPR013647">
    <property type="entry name" value="OligopepF_N_dom"/>
</dbReference>
<dbReference type="InterPro" id="IPR034006">
    <property type="entry name" value="M3B_PepF_2"/>
</dbReference>
<name>A0A812NJM0_SYMPI</name>
<keyword evidence="5 6" id="KW-0482">Metalloprotease</keyword>
<gene>
    <name evidence="8" type="primary">lpxF</name>
    <name evidence="8" type="ORF">SPIL2461_LOCUS7188</name>
</gene>
<dbReference type="Gene3D" id="1.10.1370.20">
    <property type="entry name" value="Oligoendopeptidase f, C-terminal domain"/>
    <property type="match status" value="1"/>
</dbReference>
<dbReference type="Pfam" id="PF01569">
    <property type="entry name" value="PAP2"/>
    <property type="match status" value="1"/>
</dbReference>
<dbReference type="CDD" id="cd09607">
    <property type="entry name" value="M3B_PepF"/>
    <property type="match status" value="1"/>
</dbReference>
<evidence type="ECO:0000256" key="6">
    <source>
        <dbReference type="RuleBase" id="RU003435"/>
    </source>
</evidence>
<evidence type="ECO:0000256" key="3">
    <source>
        <dbReference type="ARBA" id="ARBA00022801"/>
    </source>
</evidence>
<comment type="similarity">
    <text evidence="6">Belongs to the peptidase M3 family.</text>
</comment>
<evidence type="ECO:0000313" key="9">
    <source>
        <dbReference type="Proteomes" id="UP000649617"/>
    </source>
</evidence>
<dbReference type="Pfam" id="PF01432">
    <property type="entry name" value="Peptidase_M3"/>
    <property type="match status" value="1"/>
</dbReference>
<dbReference type="GO" id="GO:0006508">
    <property type="term" value="P:proteolysis"/>
    <property type="evidence" value="ECO:0007669"/>
    <property type="project" value="UniProtKB-KW"/>
</dbReference>
<proteinExistence type="inferred from homology"/>
<dbReference type="OrthoDB" id="397118at2759"/>
<comment type="cofactor">
    <cofactor evidence="6">
        <name>Zn(2+)</name>
        <dbReference type="ChEBI" id="CHEBI:29105"/>
    </cofactor>
    <text evidence="6">Binds 1 zinc ion.</text>
</comment>
<sequence length="754" mass="84119">MEISGPSWDLTSEYTDLEDPQLQADLDDLDAIFAVVNTLNAALSGADAISTAQKIAIHAERAGNLLGNVYTYANCLLSVDSQNEAALKLNGSLQSYNKRFGDYFEPLAQFVDGASDEEIAQYLDHPEVQALAFQVHHGRKRRHENLTLAEESLVNGLSQDGIHAWGQLYNQLSSSLSCHVMVGNEEQTMGVAEANKLLMDASEPQREAAWRGLSDAWQSQEQSCAAALNSIAGWRLEMCKQRSRERPVHFLDAPTHASRLNRKTLDTLLAVSEKNKAESQRATALMARAYGKDKFSPWDVVAPAPVLDTSSNAPLAFDEAIDIIANAYGEVDGQMADFVRMMVSNNWIEGSLGPRKRPGAYATTFSKSREQRVYSTYTGGQMDVIILAHELGHAFHSYVMRDLPDSQRSYGMSLAETASTFGEALVRDALLARSSSPQEKLNIIWEELRSHTGFMLNIPTRFEFELRLYEARRERPQQPEELKALMREAWQNWYGDCLSEPDEMFWASKLHFYISGLSFYNFPYLFGYLFSSGVYTRRRTSGPGFFGRYVALLCDTGRMTAEDLARQHLDADLEQPEFWQDTVDSLTPRIAGAEQNPLGRSTTGDVGDVLEFVLPSAALVTSIAKRDYEGAKQFGIGLAVTLGTNYALKETISKERPDGRDDESFPSAHTAVSFHAAGYLHERYGLKWALPVYVAATFVGYSRVYDDRHDEQDVLAGALIGYGMARLFTTNYKGVTVTPEYDKDYVGLRFTITP</sequence>
<evidence type="ECO:0000256" key="5">
    <source>
        <dbReference type="ARBA" id="ARBA00023049"/>
    </source>
</evidence>
<protein>
    <submittedName>
        <fullName evidence="8">LpxF protein</fullName>
    </submittedName>
</protein>
<keyword evidence="3 6" id="KW-0378">Hydrolase</keyword>
<dbReference type="InterPro" id="IPR000326">
    <property type="entry name" value="PAP2/HPO"/>
</dbReference>
<dbReference type="InterPro" id="IPR036938">
    <property type="entry name" value="PAP2/HPO_sf"/>
</dbReference>
<feature type="domain" description="Phosphatidic acid phosphatase type 2/haloperoxidase" evidence="7">
    <location>
        <begin position="631"/>
        <end position="729"/>
    </location>
</feature>
<dbReference type="Gene3D" id="1.20.140.70">
    <property type="entry name" value="Oligopeptidase f, N-terminal domain"/>
    <property type="match status" value="1"/>
</dbReference>
<dbReference type="Pfam" id="PF08439">
    <property type="entry name" value="Peptidase_M3_N"/>
    <property type="match status" value="1"/>
</dbReference>
<keyword evidence="9" id="KW-1185">Reference proteome</keyword>
<evidence type="ECO:0000256" key="2">
    <source>
        <dbReference type="ARBA" id="ARBA00022723"/>
    </source>
</evidence>
<dbReference type="PANTHER" id="PTHR14969:SF13">
    <property type="entry name" value="AT30094P"/>
    <property type="match status" value="1"/>
</dbReference>
<comment type="caution">
    <text evidence="8">The sequence shown here is derived from an EMBL/GenBank/DDBJ whole genome shotgun (WGS) entry which is preliminary data.</text>
</comment>
<dbReference type="SUPFAM" id="SSF55486">
    <property type="entry name" value="Metalloproteases ('zincins'), catalytic domain"/>
    <property type="match status" value="1"/>
</dbReference>
<dbReference type="Proteomes" id="UP000649617">
    <property type="component" value="Unassembled WGS sequence"/>
</dbReference>
<dbReference type="PANTHER" id="PTHR14969">
    <property type="entry name" value="SPHINGOSINE-1-PHOSPHATE PHOSPHOHYDROLASE"/>
    <property type="match status" value="1"/>
</dbReference>